<proteinExistence type="predicted"/>
<evidence type="ECO:0000256" key="1">
    <source>
        <dbReference type="SAM" id="MobiDB-lite"/>
    </source>
</evidence>
<dbReference type="InParanoid" id="B9S851"/>
<dbReference type="EMBL" id="EQ973889">
    <property type="protein sequence ID" value="EEF40211.1"/>
    <property type="molecule type" value="Genomic_DNA"/>
</dbReference>
<evidence type="ECO:0000259" key="2">
    <source>
        <dbReference type="Pfam" id="PF15477"/>
    </source>
</evidence>
<name>B9S851_RICCO</name>
<feature type="compositionally biased region" description="Basic and acidic residues" evidence="1">
    <location>
        <begin position="159"/>
        <end position="236"/>
    </location>
</feature>
<reference evidence="4" key="1">
    <citation type="journal article" date="2010" name="Nat. Biotechnol.">
        <title>Draft genome sequence of the oilseed species Ricinus communis.</title>
        <authorList>
            <person name="Chan A.P."/>
            <person name="Crabtree J."/>
            <person name="Zhao Q."/>
            <person name="Lorenzi H."/>
            <person name="Orvis J."/>
            <person name="Puiu D."/>
            <person name="Melake-Berhan A."/>
            <person name="Jones K.M."/>
            <person name="Redman J."/>
            <person name="Chen G."/>
            <person name="Cahoon E.B."/>
            <person name="Gedil M."/>
            <person name="Stanke M."/>
            <person name="Haas B.J."/>
            <person name="Wortman J.R."/>
            <person name="Fraser-Liggett C.M."/>
            <person name="Ravel J."/>
            <person name="Rabinowicz P.D."/>
        </authorList>
    </citation>
    <scope>NUCLEOTIDE SEQUENCE [LARGE SCALE GENOMIC DNA]</scope>
    <source>
        <strain evidence="4">cv. Hale</strain>
    </source>
</reference>
<feature type="region of interest" description="Disordered" evidence="1">
    <location>
        <begin position="1"/>
        <end position="293"/>
    </location>
</feature>
<feature type="compositionally biased region" description="Polar residues" evidence="1">
    <location>
        <begin position="60"/>
        <end position="69"/>
    </location>
</feature>
<feature type="compositionally biased region" description="Basic and acidic residues" evidence="1">
    <location>
        <begin position="23"/>
        <end position="45"/>
    </location>
</feature>
<keyword evidence="4" id="KW-1185">Reference proteome</keyword>
<evidence type="ECO:0000313" key="3">
    <source>
        <dbReference type="EMBL" id="EEF40211.1"/>
    </source>
</evidence>
<dbReference type="InterPro" id="IPR028124">
    <property type="entry name" value="SMAP_dom"/>
</dbReference>
<gene>
    <name evidence="3" type="ORF">RCOM_0693540</name>
</gene>
<protein>
    <recommendedName>
        <fullName evidence="2">Small acidic protein-like domain-containing protein</fullName>
    </recommendedName>
</protein>
<dbReference type="PANTHER" id="PTHR22426">
    <property type="entry name" value="ARGININE_SERINE-RICH COILED-COIL PROTEIN 2"/>
    <property type="match status" value="1"/>
</dbReference>
<dbReference type="PANTHER" id="PTHR22426:SF2">
    <property type="entry name" value="ARGININE_SERINE-RICH COILED-COIL PROTEIN 2"/>
    <property type="match status" value="1"/>
</dbReference>
<accession>B9S851</accession>
<dbReference type="AlphaFoldDB" id="B9S851"/>
<evidence type="ECO:0000313" key="4">
    <source>
        <dbReference type="Proteomes" id="UP000008311"/>
    </source>
</evidence>
<feature type="domain" description="Small acidic protein-like" evidence="2">
    <location>
        <begin position="354"/>
        <end position="424"/>
    </location>
</feature>
<sequence length="425" mass="49068">MSYIYFLSGSPKRGSSPVSSRGDSARVSENQQKRKDDERDLDKDSVWNQYGKESYGHSGRYSSRNTTGYSARHDEYSRRDKRSDGEERRWESREESEHGRSRDYLRNGDKYSREKYGSSGYRSKDKEREALSLDRQKVRDKDDSPDRAGSGTKHTYTTYEDKDRNRHRWDRDGRDEKRNYHRSYEDSKGYRNDPSGKDNDGYHHRDSYKNDQKELNGQKERKKHGDWDTDKDKYNREPQAQNGDKPVFGSENQESLAKKPKLFSSDLDVDHNKDANERQKQVQEVDGKATGEQVHASISEAANDLNAAKVAAIRAAELVNRNLAGVGFMSTEQKKKLLWGNKKSTTSEGAAHRWDAALFDDHERREKFNKLMGVKGDGKVEHNSNMEDGDGRLQAEKQKEVQMDLEKQYTAGLRRRDGRTVGLGL</sequence>
<feature type="compositionally biased region" description="Basic and acidic residues" evidence="1">
    <location>
        <begin position="71"/>
        <end position="146"/>
    </location>
</feature>
<dbReference type="FunCoup" id="B9S851">
    <property type="interactions" value="724"/>
</dbReference>
<organism evidence="3 4">
    <name type="scientific">Ricinus communis</name>
    <name type="common">Castor bean</name>
    <dbReference type="NCBI Taxonomy" id="3988"/>
    <lineage>
        <taxon>Eukaryota</taxon>
        <taxon>Viridiplantae</taxon>
        <taxon>Streptophyta</taxon>
        <taxon>Embryophyta</taxon>
        <taxon>Tracheophyta</taxon>
        <taxon>Spermatophyta</taxon>
        <taxon>Magnoliopsida</taxon>
        <taxon>eudicotyledons</taxon>
        <taxon>Gunneridae</taxon>
        <taxon>Pentapetalae</taxon>
        <taxon>rosids</taxon>
        <taxon>fabids</taxon>
        <taxon>Malpighiales</taxon>
        <taxon>Euphorbiaceae</taxon>
        <taxon>Acalyphoideae</taxon>
        <taxon>Acalypheae</taxon>
        <taxon>Ricinus</taxon>
    </lineage>
</organism>
<dbReference type="STRING" id="3988.B9S851"/>
<dbReference type="eggNOG" id="ENOG502QRYB">
    <property type="taxonomic scope" value="Eukaryota"/>
</dbReference>
<dbReference type="Proteomes" id="UP000008311">
    <property type="component" value="Unassembled WGS sequence"/>
</dbReference>
<dbReference type="Pfam" id="PF15477">
    <property type="entry name" value="SMAP"/>
    <property type="match status" value="1"/>
</dbReference>
<feature type="compositionally biased region" description="Basic and acidic residues" evidence="1">
    <location>
        <begin position="268"/>
        <end position="289"/>
    </location>
</feature>